<organism evidence="1 2">
    <name type="scientific">Actinoallomurus spadix</name>
    <dbReference type="NCBI Taxonomy" id="79912"/>
    <lineage>
        <taxon>Bacteria</taxon>
        <taxon>Bacillati</taxon>
        <taxon>Actinomycetota</taxon>
        <taxon>Actinomycetes</taxon>
        <taxon>Streptosporangiales</taxon>
        <taxon>Thermomonosporaceae</taxon>
        <taxon>Actinoallomurus</taxon>
    </lineage>
</organism>
<dbReference type="InterPro" id="IPR011051">
    <property type="entry name" value="RmlC_Cupin_sf"/>
</dbReference>
<reference evidence="2" key="1">
    <citation type="journal article" date="2019" name="Int. J. Syst. Evol. Microbiol.">
        <title>The Global Catalogue of Microorganisms (GCM) 10K type strain sequencing project: providing services to taxonomists for standard genome sequencing and annotation.</title>
        <authorList>
            <consortium name="The Broad Institute Genomics Platform"/>
            <consortium name="The Broad Institute Genome Sequencing Center for Infectious Disease"/>
            <person name="Wu L."/>
            <person name="Ma J."/>
        </authorList>
    </citation>
    <scope>NUCLEOTIDE SEQUENCE [LARGE SCALE GENOMIC DNA]</scope>
    <source>
        <strain evidence="2">JCM 3146</strain>
    </source>
</reference>
<dbReference type="Gene3D" id="2.60.120.10">
    <property type="entry name" value="Jelly Rolls"/>
    <property type="match status" value="2"/>
</dbReference>
<evidence type="ECO:0000313" key="1">
    <source>
        <dbReference type="EMBL" id="GAA0322702.1"/>
    </source>
</evidence>
<keyword evidence="2" id="KW-1185">Reference proteome</keyword>
<proteinExistence type="predicted"/>
<dbReference type="SUPFAM" id="SSF51182">
    <property type="entry name" value="RmlC-like cupins"/>
    <property type="match status" value="1"/>
</dbReference>
<comment type="caution">
    <text evidence="1">The sequence shown here is derived from an EMBL/GenBank/DDBJ whole genome shotgun (WGS) entry which is preliminary data.</text>
</comment>
<dbReference type="InterPro" id="IPR010982">
    <property type="entry name" value="Lambda_DNA-bd_dom_sf"/>
</dbReference>
<protein>
    <recommendedName>
        <fullName evidence="3">Histidine kinase</fullName>
    </recommendedName>
</protein>
<dbReference type="RefSeq" id="WP_289848191.1">
    <property type="nucleotide sequence ID" value="NZ_BAAABM010000007.1"/>
</dbReference>
<dbReference type="Gene3D" id="1.10.260.40">
    <property type="entry name" value="lambda repressor-like DNA-binding domains"/>
    <property type="match status" value="1"/>
</dbReference>
<evidence type="ECO:0008006" key="3">
    <source>
        <dbReference type="Google" id="ProtNLM"/>
    </source>
</evidence>
<name>A0ABP3FRU0_9ACTN</name>
<sequence>MPNLDPFKFVRWMNARKLTPGRLAELAGVDQAFLESTLHASGPVEIDDERLGRLATGLAVETGRLIAAAGAGRAVLVRSAEEMYRTRRPIQRDGIHFYDYYSMAGPEGRVAPVILDILCPADRLPALNNGHLEPAITVNLGPGDIHGRWGEELSDDTWRVLAANTGADRWITGDSYVEPSYCPHSYALAGDVPARIVSYTADSNLAALIEENNTWPEPAFERWSQFIEKGGLAPEELLRLALARRGYTDETAAARLGVDPGSLPASLDTLRALGAELGIDYRLLLPAVRRHDAVGKTCRTVEESRESIRPFGPYEVASMAGAPHLPDLSGLFVKVAADDGDVPMRHDDNETHYLVTDGEPHLDWVDERGEPATARLSADGSAWVAPFVAHRWRGTGAVLKFNSGGHVGYLDLFELTNTYEPAATLRRGHRDLSGWGYQR</sequence>
<dbReference type="InterPro" id="IPR014710">
    <property type="entry name" value="RmlC-like_jellyroll"/>
</dbReference>
<evidence type="ECO:0000313" key="2">
    <source>
        <dbReference type="Proteomes" id="UP001501822"/>
    </source>
</evidence>
<gene>
    <name evidence="1" type="ORF">GCM10010151_10650</name>
</gene>
<dbReference type="EMBL" id="BAAABM010000007">
    <property type="protein sequence ID" value="GAA0322702.1"/>
    <property type="molecule type" value="Genomic_DNA"/>
</dbReference>
<accession>A0ABP3FRU0</accession>
<dbReference type="Proteomes" id="UP001501822">
    <property type="component" value="Unassembled WGS sequence"/>
</dbReference>